<dbReference type="Pfam" id="PF03937">
    <property type="entry name" value="Sdh5"/>
    <property type="match status" value="1"/>
</dbReference>
<keyword evidence="1 3" id="KW-0496">Mitochondrion</keyword>
<proteinExistence type="inferred from homology"/>
<sequence>MSLARLTTAALRPATFRLLHSGPSCLGAVDPFPLPFSDPKLMQAQNRLSEDAAEWPIPQPLDRSGEDEKTLRARLVYQTRKRGTLETDLLLSTFARDALPEMNLDELKAFDKLLDEPDWDIFYWAVEKREPPQRWKDSSVLKKLRKHAKNEGKVVRMMPALRV</sequence>
<reference evidence="4" key="2">
    <citation type="journal article" date="2022" name="Elife">
        <title>Obligate sexual reproduction of a homothallic fungus closely related to the Cryptococcus pathogenic species complex.</title>
        <authorList>
            <person name="Passer A.R."/>
            <person name="Clancey S.A."/>
            <person name="Shea T."/>
            <person name="David-Palma M."/>
            <person name="Averette A.F."/>
            <person name="Boekhout T."/>
            <person name="Porcel B.M."/>
            <person name="Nowrousian M."/>
            <person name="Cuomo C.A."/>
            <person name="Sun S."/>
            <person name="Heitman J."/>
            <person name="Coelho M.A."/>
        </authorList>
    </citation>
    <scope>NUCLEOTIDE SEQUENCE</scope>
    <source>
        <strain evidence="4">CBS 7841</strain>
    </source>
</reference>
<dbReference type="FunFam" id="1.10.150.250:FF:000004">
    <property type="entry name" value="Succinate dehydrogenase assembly factor 2, mitochondrial"/>
    <property type="match status" value="1"/>
</dbReference>
<dbReference type="GO" id="GO:0006121">
    <property type="term" value="P:mitochondrial electron transport, succinate to ubiquinone"/>
    <property type="evidence" value="ECO:0007669"/>
    <property type="project" value="UniProtKB-UniRule"/>
</dbReference>
<dbReference type="HAMAP" id="MF_03057">
    <property type="entry name" value="SDHAF2"/>
    <property type="match status" value="1"/>
</dbReference>
<evidence type="ECO:0000256" key="3">
    <source>
        <dbReference type="HAMAP-Rule" id="MF_03057"/>
    </source>
</evidence>
<comment type="subunit">
    <text evidence="3">Interacts with the flavoprotein subunit within the SDH catalytic dimer.</text>
</comment>
<accession>A0AAJ8JU84</accession>
<comment type="subcellular location">
    <subcellularLocation>
        <location evidence="3">Mitochondrion matrix</location>
    </subcellularLocation>
</comment>
<dbReference type="EMBL" id="CP143787">
    <property type="protein sequence ID" value="WVN88524.1"/>
    <property type="molecule type" value="Genomic_DNA"/>
</dbReference>
<organism evidence="4 5">
    <name type="scientific">Cryptococcus depauperatus CBS 7841</name>
    <dbReference type="NCBI Taxonomy" id="1295531"/>
    <lineage>
        <taxon>Eukaryota</taxon>
        <taxon>Fungi</taxon>
        <taxon>Dikarya</taxon>
        <taxon>Basidiomycota</taxon>
        <taxon>Agaricomycotina</taxon>
        <taxon>Tremellomycetes</taxon>
        <taxon>Tremellales</taxon>
        <taxon>Cryptococcaceae</taxon>
        <taxon>Cryptococcus</taxon>
    </lineage>
</organism>
<comment type="similarity">
    <text evidence="3">Belongs to the SDHAF2 family.</text>
</comment>
<dbReference type="Proteomes" id="UP000094043">
    <property type="component" value="Chromosome 4"/>
</dbReference>
<evidence type="ECO:0000256" key="2">
    <source>
        <dbReference type="ARBA" id="ARBA00023186"/>
    </source>
</evidence>
<dbReference type="GO" id="GO:0034553">
    <property type="term" value="P:mitochondrial respiratory chain complex II assembly"/>
    <property type="evidence" value="ECO:0007669"/>
    <property type="project" value="TreeGrafter"/>
</dbReference>
<evidence type="ECO:0000256" key="1">
    <source>
        <dbReference type="ARBA" id="ARBA00023128"/>
    </source>
</evidence>
<dbReference type="GeneID" id="91087945"/>
<protein>
    <recommendedName>
        <fullName evidence="3">Succinate dehydrogenase assembly factor 2, mitochondrial</fullName>
        <shortName evidence="3">SDH assembly factor 2</shortName>
        <shortName evidence="3">SDHAF2</shortName>
    </recommendedName>
</protein>
<keyword evidence="2 3" id="KW-0143">Chaperone</keyword>
<reference evidence="4" key="1">
    <citation type="submission" date="2016-06" db="EMBL/GenBank/DDBJ databases">
        <authorList>
            <person name="Cuomo C."/>
            <person name="Litvintseva A."/>
            <person name="Heitman J."/>
            <person name="Chen Y."/>
            <person name="Sun S."/>
            <person name="Springer D."/>
            <person name="Dromer F."/>
            <person name="Young S."/>
            <person name="Zeng Q."/>
            <person name="Chapman S."/>
            <person name="Gujja S."/>
            <person name="Saif S."/>
            <person name="Birren B."/>
        </authorList>
    </citation>
    <scope>NUCLEOTIDE SEQUENCE</scope>
    <source>
        <strain evidence="4">CBS 7841</strain>
    </source>
</reference>
<evidence type="ECO:0000313" key="5">
    <source>
        <dbReference type="Proteomes" id="UP000094043"/>
    </source>
</evidence>
<gene>
    <name evidence="4" type="ORF">L203_103735</name>
</gene>
<comment type="function">
    <text evidence="3">Plays an essential role in the assembly of succinate dehydrogenase (SDH), an enzyme complex (also referred to as respiratory complex II) that is a component of both the tricarboxylic acid (TCA) cycle and the mitochondrial electron transport chain, and which couples the oxidation of succinate to fumarate with the reduction of ubiquinone (coenzyme Q) to ubiquinol. Required for flavinylation (covalent attachment of FAD) of the flavoprotein subunit of the SDH catalytic dimer.</text>
</comment>
<dbReference type="PANTHER" id="PTHR12469:SF2">
    <property type="entry name" value="SUCCINATE DEHYDROGENASE ASSEMBLY FACTOR 2, MITOCHONDRIAL"/>
    <property type="match status" value="1"/>
</dbReference>
<dbReference type="InterPro" id="IPR005631">
    <property type="entry name" value="SDH"/>
</dbReference>
<dbReference type="GO" id="GO:0005759">
    <property type="term" value="C:mitochondrial matrix"/>
    <property type="evidence" value="ECO:0007669"/>
    <property type="project" value="UniProtKB-SubCell"/>
</dbReference>
<dbReference type="RefSeq" id="XP_066069224.1">
    <property type="nucleotide sequence ID" value="XM_066213127.1"/>
</dbReference>
<evidence type="ECO:0000313" key="4">
    <source>
        <dbReference type="EMBL" id="WVN88524.1"/>
    </source>
</evidence>
<dbReference type="PANTHER" id="PTHR12469">
    <property type="entry name" value="PROTEIN EMI5 HOMOLOG, MITOCHONDRIAL"/>
    <property type="match status" value="1"/>
</dbReference>
<name>A0AAJ8JU84_9TREE</name>
<dbReference type="InterPro" id="IPR036714">
    <property type="entry name" value="SDH_sf"/>
</dbReference>
<dbReference type="InterPro" id="IPR028882">
    <property type="entry name" value="SDHAF2"/>
</dbReference>
<keyword evidence="5" id="KW-1185">Reference proteome</keyword>
<dbReference type="GO" id="GO:0006099">
    <property type="term" value="P:tricarboxylic acid cycle"/>
    <property type="evidence" value="ECO:0007669"/>
    <property type="project" value="TreeGrafter"/>
</dbReference>
<dbReference type="AlphaFoldDB" id="A0AAJ8JU84"/>
<dbReference type="SUPFAM" id="SSF109910">
    <property type="entry name" value="YgfY-like"/>
    <property type="match status" value="1"/>
</dbReference>
<dbReference type="KEGG" id="cdep:91087945"/>
<reference evidence="4" key="3">
    <citation type="submission" date="2024-01" db="EMBL/GenBank/DDBJ databases">
        <authorList>
            <person name="Coelho M.A."/>
            <person name="David-Palma M."/>
            <person name="Shea T."/>
            <person name="Sun S."/>
            <person name="Cuomo C.A."/>
            <person name="Heitman J."/>
        </authorList>
    </citation>
    <scope>NUCLEOTIDE SEQUENCE</scope>
    <source>
        <strain evidence="4">CBS 7841</strain>
    </source>
</reference>
<dbReference type="Gene3D" id="1.10.150.250">
    <property type="entry name" value="Flavinator of succinate dehydrogenase"/>
    <property type="match status" value="1"/>
</dbReference>